<accession>A0ACD3YWI5</accession>
<proteinExistence type="predicted"/>
<gene>
    <name evidence="1" type="ORF">LCI18_004288</name>
</gene>
<evidence type="ECO:0000313" key="2">
    <source>
        <dbReference type="Proteomes" id="UP000830768"/>
    </source>
</evidence>
<reference evidence="1" key="1">
    <citation type="submission" date="2021-11" db="EMBL/GenBank/DDBJ databases">
        <title>Fusarium solani-melongenae Genome sequencing and assembly.</title>
        <authorList>
            <person name="Xie S."/>
            <person name="Huang L."/>
            <person name="Zhang X."/>
        </authorList>
    </citation>
    <scope>NUCLEOTIDE SEQUENCE</scope>
    <source>
        <strain evidence="1">CRI 24-3</strain>
    </source>
</reference>
<keyword evidence="2" id="KW-1185">Reference proteome</keyword>
<dbReference type="Proteomes" id="UP000830768">
    <property type="component" value="Chromosome 4"/>
</dbReference>
<dbReference type="EMBL" id="CP090033">
    <property type="protein sequence ID" value="UPK93353.1"/>
    <property type="molecule type" value="Genomic_DNA"/>
</dbReference>
<protein>
    <submittedName>
        <fullName evidence="1">Uncharacterized protein</fullName>
    </submittedName>
</protein>
<sequence>MARFGDPLWVLVWGGSCELAQVLVKIRSTFTDEAAAALRANLRVYAISDQDDTGAWIRDNFPDLFYISSVHAWNQYSMATWSGISGERYFGFDQGGPDFTKGDTPSFLYLIQNGLGVPEHPESGSWGGRYQLTNIGHNHSSHYDDVIDMVVGQDGKTYTSNQATIWRWRDTYQNDFAARIQWTLSPSLAAANHHPVIFLNVSSVVELLFVDVKAGGSLVLDANGSYDPDGDTLGFRWWQYREPSASQWPILLEVAELVIEGKDSQGKVVQIRLLHLILEATDSRSPRLTSYRRVIIRVVS</sequence>
<organism evidence="1 2">
    <name type="scientific">Fusarium solani subsp. cucurbitae</name>
    <name type="common">Neocosmosporum cucurbitae</name>
    <dbReference type="NCBI Taxonomy" id="2747967"/>
    <lineage>
        <taxon>Eukaryota</taxon>
        <taxon>Fungi</taxon>
        <taxon>Dikarya</taxon>
        <taxon>Ascomycota</taxon>
        <taxon>Pezizomycotina</taxon>
        <taxon>Sordariomycetes</taxon>
        <taxon>Hypocreomycetidae</taxon>
        <taxon>Hypocreales</taxon>
        <taxon>Nectriaceae</taxon>
        <taxon>Fusarium</taxon>
        <taxon>Fusarium solani species complex</taxon>
    </lineage>
</organism>
<evidence type="ECO:0000313" key="1">
    <source>
        <dbReference type="EMBL" id="UPK93353.1"/>
    </source>
</evidence>
<name>A0ACD3YWI5_FUSSC</name>